<dbReference type="EMBL" id="DACSUM010000011">
    <property type="protein sequence ID" value="HAT3581469.1"/>
    <property type="molecule type" value="Genomic_DNA"/>
</dbReference>
<evidence type="ECO:0000313" key="2">
    <source>
        <dbReference type="EMBL" id="HAT3581469.1"/>
    </source>
</evidence>
<dbReference type="Proteomes" id="UP000867740">
    <property type="component" value="Unassembled WGS sequence"/>
</dbReference>
<organism evidence="2 3">
    <name type="scientific">Kluyvera intermedia</name>
    <name type="common">Enterobacter intermedius</name>
    <dbReference type="NCBI Taxonomy" id="61648"/>
    <lineage>
        <taxon>Bacteria</taxon>
        <taxon>Pseudomonadati</taxon>
        <taxon>Pseudomonadota</taxon>
        <taxon>Gammaproteobacteria</taxon>
        <taxon>Enterobacterales</taxon>
        <taxon>Enterobacteriaceae</taxon>
        <taxon>Kluyvera</taxon>
    </lineage>
</organism>
<proteinExistence type="predicted"/>
<reference evidence="2" key="2">
    <citation type="submission" date="2020-10" db="EMBL/GenBank/DDBJ databases">
        <authorList>
            <consortium name="NCBI Pathogen Detection Project"/>
        </authorList>
    </citation>
    <scope>NUCLEOTIDE SEQUENCE</scope>
    <source>
        <strain evidence="2">CAVp300</strain>
    </source>
</reference>
<evidence type="ECO:0000259" key="1">
    <source>
        <dbReference type="Pfam" id="PF00565"/>
    </source>
</evidence>
<dbReference type="SUPFAM" id="SSF50199">
    <property type="entry name" value="Staphylococcal nuclease"/>
    <property type="match status" value="1"/>
</dbReference>
<accession>A0A9P3WEZ6</accession>
<feature type="domain" description="TNase-like" evidence="1">
    <location>
        <begin position="2"/>
        <end position="52"/>
    </location>
</feature>
<reference evidence="2" key="1">
    <citation type="journal article" date="2018" name="Genome Biol.">
        <title>SKESA: strategic k-mer extension for scrupulous assemblies.</title>
        <authorList>
            <person name="Souvorov A."/>
            <person name="Agarwala R."/>
            <person name="Lipman D.J."/>
        </authorList>
    </citation>
    <scope>NUCLEOTIDE SEQUENCE</scope>
    <source>
        <strain evidence="2">CAVp300</strain>
    </source>
</reference>
<gene>
    <name evidence="2" type="ORF">I8531_001756</name>
</gene>
<protein>
    <recommendedName>
        <fullName evidence="1">TNase-like domain-containing protein</fullName>
    </recommendedName>
</protein>
<sequence>MLGLVMNSDGKQINCEIIRAGAAWVYVKYDIDSELPAIEQEARQNKRGLWQQANVVATWELRHHKKWRDSRASSMMRSAKRCFYFASYIMKFRGQKANDLHQKNYVQRAQYAACLLCHWPRSD</sequence>
<evidence type="ECO:0000313" key="3">
    <source>
        <dbReference type="Proteomes" id="UP000867740"/>
    </source>
</evidence>
<dbReference type="InterPro" id="IPR035437">
    <property type="entry name" value="SNase_OB-fold_sf"/>
</dbReference>
<dbReference type="Pfam" id="PF00565">
    <property type="entry name" value="SNase"/>
    <property type="match status" value="1"/>
</dbReference>
<dbReference type="InterPro" id="IPR016071">
    <property type="entry name" value="Staphylococal_nuclease_OB-fold"/>
</dbReference>
<comment type="caution">
    <text evidence="2">The sequence shown here is derived from an EMBL/GenBank/DDBJ whole genome shotgun (WGS) entry which is preliminary data.</text>
</comment>
<dbReference type="AlphaFoldDB" id="A0A9P3WEZ6"/>
<dbReference type="Gene3D" id="2.40.50.90">
    <property type="match status" value="1"/>
</dbReference>
<name>A0A9P3WEZ6_KLUIN</name>